<dbReference type="Proteomes" id="UP000001694">
    <property type="component" value="Chromosome"/>
</dbReference>
<dbReference type="STRING" id="444157.Tneu_0570"/>
<keyword evidence="2" id="KW-1185">Reference proteome</keyword>
<evidence type="ECO:0000313" key="2">
    <source>
        <dbReference type="Proteomes" id="UP000001694"/>
    </source>
</evidence>
<dbReference type="AlphaFoldDB" id="B1YCJ9"/>
<dbReference type="RefSeq" id="WP_012349932.1">
    <property type="nucleotide sequence ID" value="NC_010525.1"/>
</dbReference>
<accession>B1YCJ9</accession>
<evidence type="ECO:0000313" key="1">
    <source>
        <dbReference type="EMBL" id="ACB39512.1"/>
    </source>
</evidence>
<dbReference type="HOGENOM" id="CLU_1881155_0_0_2"/>
<proteinExistence type="predicted"/>
<dbReference type="GeneID" id="6165828"/>
<name>B1YCJ9_PYRNV</name>
<gene>
    <name evidence="1" type="ordered locus">Tneu_0570</name>
</gene>
<organism evidence="1 2">
    <name type="scientific">Pyrobaculum neutrophilum (strain DSM 2338 / JCM 9278 / NBRC 100436 / V24Sta)</name>
    <name type="common">Thermoproteus neutrophilus</name>
    <dbReference type="NCBI Taxonomy" id="444157"/>
    <lineage>
        <taxon>Archaea</taxon>
        <taxon>Thermoproteota</taxon>
        <taxon>Thermoprotei</taxon>
        <taxon>Thermoproteales</taxon>
        <taxon>Thermoproteaceae</taxon>
        <taxon>Pyrobaculum</taxon>
    </lineage>
</organism>
<reference evidence="1" key="1">
    <citation type="submission" date="2008-03" db="EMBL/GenBank/DDBJ databases">
        <title>Complete sequence of Thermoproteus neutrophilus V24Sta.</title>
        <authorList>
            <consortium name="US DOE Joint Genome Institute"/>
            <person name="Copeland A."/>
            <person name="Lucas S."/>
            <person name="Lapidus A."/>
            <person name="Glavina del Rio T."/>
            <person name="Dalin E."/>
            <person name="Tice H."/>
            <person name="Bruce D."/>
            <person name="Goodwin L."/>
            <person name="Pitluck S."/>
            <person name="Sims D."/>
            <person name="Brettin T."/>
            <person name="Detter J.C."/>
            <person name="Han C."/>
            <person name="Kuske C.R."/>
            <person name="Schmutz J."/>
            <person name="Larimer F."/>
            <person name="Land M."/>
            <person name="Hauser L."/>
            <person name="Kyrpides N."/>
            <person name="Mikhailova N."/>
            <person name="Biddle J.F."/>
            <person name="Zhang Z."/>
            <person name="Fitz-Gibbon S.T."/>
            <person name="Lowe T.M."/>
            <person name="Saltikov C."/>
            <person name="House C.H."/>
            <person name="Richardson P."/>
        </authorList>
    </citation>
    <scope>NUCLEOTIDE SEQUENCE [LARGE SCALE GENOMIC DNA]</scope>
    <source>
        <strain evidence="1">V24Sta</strain>
    </source>
</reference>
<sequence>MPTFKLDPVQGRCTSQLNFPCDGYCICAPDPNNAKCGGNLLCATPGQLDWCIAQADRPKVKIAVECMCDLTSFRATHKIAEKVIRQIGSYASICTPVEKWAAFPPDWPEELEETLRQSGIKIVDCGDVPCDLCRC</sequence>
<dbReference type="EMBL" id="CP001014">
    <property type="protein sequence ID" value="ACB39512.1"/>
    <property type="molecule type" value="Genomic_DNA"/>
</dbReference>
<protein>
    <submittedName>
        <fullName evidence="1">Uncharacterized protein</fullName>
    </submittedName>
</protein>
<dbReference type="KEGG" id="tne:Tneu_0570"/>